<dbReference type="AlphaFoldDB" id="A0A6P5YVW3"/>
<reference evidence="5" key="1">
    <citation type="submission" date="2025-08" db="UniProtKB">
        <authorList>
            <consortium name="RefSeq"/>
        </authorList>
    </citation>
    <scope>IDENTIFICATION</scope>
    <source>
        <tissue evidence="5">Fruit stalk</tissue>
    </source>
</reference>
<feature type="region of interest" description="Disordered" evidence="3">
    <location>
        <begin position="126"/>
        <end position="193"/>
    </location>
</feature>
<keyword evidence="2" id="KW-0698">rRNA processing</keyword>
<dbReference type="RefSeq" id="XP_022744698.1">
    <property type="nucleotide sequence ID" value="XM_022888963.1"/>
</dbReference>
<name>A0A6P5YVW3_DURZI</name>
<dbReference type="Pfam" id="PF10273">
    <property type="entry name" value="WGG"/>
    <property type="match status" value="1"/>
</dbReference>
<dbReference type="InterPro" id="IPR019398">
    <property type="entry name" value="Pre-rRNA_process_TSR2"/>
</dbReference>
<dbReference type="GeneID" id="111295466"/>
<dbReference type="KEGG" id="dzi:111295466"/>
<evidence type="ECO:0000256" key="1">
    <source>
        <dbReference type="ARBA" id="ARBA00006524"/>
    </source>
</evidence>
<dbReference type="GO" id="GO:0006364">
    <property type="term" value="P:rRNA processing"/>
    <property type="evidence" value="ECO:0007669"/>
    <property type="project" value="UniProtKB-KW"/>
</dbReference>
<evidence type="ECO:0000313" key="4">
    <source>
        <dbReference type="Proteomes" id="UP000515121"/>
    </source>
</evidence>
<protein>
    <submittedName>
        <fullName evidence="5">Pre-rRNA-processing protein TSR2 homolog</fullName>
    </submittedName>
</protein>
<evidence type="ECO:0000256" key="2">
    <source>
        <dbReference type="ARBA" id="ARBA00022552"/>
    </source>
</evidence>
<evidence type="ECO:0000313" key="5">
    <source>
        <dbReference type="RefSeq" id="XP_022744698.1"/>
    </source>
</evidence>
<accession>A0A6P5YVW3</accession>
<feature type="compositionally biased region" description="Acidic residues" evidence="3">
    <location>
        <begin position="130"/>
        <end position="140"/>
    </location>
</feature>
<gene>
    <name evidence="5" type="primary">LOC111295466</name>
</gene>
<sequence length="193" mass="21505">MEAKKLTAESTPIFQEGIGLILSRWSALTAAVENQWGGRESRVKANTLCSDVFSFFTESKAEPLYIDDLENILEEGLLSLNTLVEDGSIEEVAEKLMIMHEECLEGNYQSIEKLRTTNPPTVAHVRPFTEEDEDDDESMDADNATNMMVDVPNPQSSLNPVSMPTDEPKPNQAAEAEDGWVVVSSRRNKGRRN</sequence>
<proteinExistence type="inferred from homology"/>
<evidence type="ECO:0000256" key="3">
    <source>
        <dbReference type="SAM" id="MobiDB-lite"/>
    </source>
</evidence>
<organism evidence="4 5">
    <name type="scientific">Durio zibethinus</name>
    <name type="common">Durian</name>
    <dbReference type="NCBI Taxonomy" id="66656"/>
    <lineage>
        <taxon>Eukaryota</taxon>
        <taxon>Viridiplantae</taxon>
        <taxon>Streptophyta</taxon>
        <taxon>Embryophyta</taxon>
        <taxon>Tracheophyta</taxon>
        <taxon>Spermatophyta</taxon>
        <taxon>Magnoliopsida</taxon>
        <taxon>eudicotyledons</taxon>
        <taxon>Gunneridae</taxon>
        <taxon>Pentapetalae</taxon>
        <taxon>rosids</taxon>
        <taxon>malvids</taxon>
        <taxon>Malvales</taxon>
        <taxon>Malvaceae</taxon>
        <taxon>Helicteroideae</taxon>
        <taxon>Durio</taxon>
    </lineage>
</organism>
<keyword evidence="4" id="KW-1185">Reference proteome</keyword>
<feature type="compositionally biased region" description="Polar residues" evidence="3">
    <location>
        <begin position="153"/>
        <end position="162"/>
    </location>
</feature>
<dbReference type="Proteomes" id="UP000515121">
    <property type="component" value="Unplaced"/>
</dbReference>
<comment type="similarity">
    <text evidence="1">Belongs to the TSR2 family.</text>
</comment>
<dbReference type="PANTHER" id="PTHR21250">
    <property type="entry name" value="PRE-RRNA-PROCESSING PROTEIN TSR2 HOMOLOG"/>
    <property type="match status" value="1"/>
</dbReference>
<dbReference type="OrthoDB" id="263560at2759"/>